<dbReference type="PANTHER" id="PTHR46022:SF1">
    <property type="entry name" value="PROTEIN PATCHED"/>
    <property type="match status" value="1"/>
</dbReference>
<dbReference type="GO" id="GO:0005886">
    <property type="term" value="C:plasma membrane"/>
    <property type="evidence" value="ECO:0007669"/>
    <property type="project" value="TreeGrafter"/>
</dbReference>
<name>A0A1Y3BMC7_EURMA</name>
<evidence type="ECO:0000256" key="8">
    <source>
        <dbReference type="SAM" id="Phobius"/>
    </source>
</evidence>
<feature type="compositionally biased region" description="Polar residues" evidence="7">
    <location>
        <begin position="137"/>
        <end position="146"/>
    </location>
</feature>
<dbReference type="GO" id="GO:0045879">
    <property type="term" value="P:negative regulation of smoothened signaling pathway"/>
    <property type="evidence" value="ECO:0007669"/>
    <property type="project" value="TreeGrafter"/>
</dbReference>
<dbReference type="GO" id="GO:0008158">
    <property type="term" value="F:hedgehog receptor activity"/>
    <property type="evidence" value="ECO:0007669"/>
    <property type="project" value="TreeGrafter"/>
</dbReference>
<accession>A0A1Y3BMC7</accession>
<evidence type="ECO:0000256" key="3">
    <source>
        <dbReference type="ARBA" id="ARBA00022692"/>
    </source>
</evidence>
<evidence type="ECO:0000313" key="10">
    <source>
        <dbReference type="Proteomes" id="UP000194236"/>
    </source>
</evidence>
<evidence type="ECO:0000256" key="2">
    <source>
        <dbReference type="ARBA" id="ARBA00005585"/>
    </source>
</evidence>
<keyword evidence="5 8" id="KW-0472">Membrane</keyword>
<gene>
    <name evidence="9" type="ORF">BLA29_010331</name>
</gene>
<feature type="transmembrane region" description="Helical" evidence="8">
    <location>
        <begin position="6"/>
        <end position="25"/>
    </location>
</feature>
<keyword evidence="6" id="KW-0325">Glycoprotein</keyword>
<sequence length="176" mass="19257">MVLGASILIVTINSFILLPIILSIIGPKSELQPLEHDDRISTPSPPPSPITLPWLQPQSSSMNYHHSNNGMIGGDRNSSSSSSDNHRYIEALMLETATIGRGRNGRRSPSSTINRTPSSLFNRYRAQRKELQRIHSQLSLSTISEEPSSYQSTPTPTTTTPIPNHTSSPPPPPPKS</sequence>
<proteinExistence type="inferred from homology"/>
<dbReference type="EMBL" id="MUJZ01015838">
    <property type="protein sequence ID" value="OTF80963.1"/>
    <property type="molecule type" value="Genomic_DNA"/>
</dbReference>
<evidence type="ECO:0000256" key="4">
    <source>
        <dbReference type="ARBA" id="ARBA00022989"/>
    </source>
</evidence>
<evidence type="ECO:0000256" key="5">
    <source>
        <dbReference type="ARBA" id="ARBA00023136"/>
    </source>
</evidence>
<keyword evidence="10" id="KW-1185">Reference proteome</keyword>
<comment type="similarity">
    <text evidence="2">Belongs to the patched family.</text>
</comment>
<dbReference type="GO" id="GO:0005119">
    <property type="term" value="F:smoothened binding"/>
    <property type="evidence" value="ECO:0007669"/>
    <property type="project" value="TreeGrafter"/>
</dbReference>
<feature type="region of interest" description="Disordered" evidence="7">
    <location>
        <begin position="137"/>
        <end position="176"/>
    </location>
</feature>
<dbReference type="Proteomes" id="UP000194236">
    <property type="component" value="Unassembled WGS sequence"/>
</dbReference>
<keyword evidence="4 8" id="KW-1133">Transmembrane helix</keyword>
<evidence type="ECO:0000313" key="9">
    <source>
        <dbReference type="EMBL" id="OTF80963.1"/>
    </source>
</evidence>
<organism evidence="9 10">
    <name type="scientific">Euroglyphus maynei</name>
    <name type="common">Mayne's house dust mite</name>
    <dbReference type="NCBI Taxonomy" id="6958"/>
    <lineage>
        <taxon>Eukaryota</taxon>
        <taxon>Metazoa</taxon>
        <taxon>Ecdysozoa</taxon>
        <taxon>Arthropoda</taxon>
        <taxon>Chelicerata</taxon>
        <taxon>Arachnida</taxon>
        <taxon>Acari</taxon>
        <taxon>Acariformes</taxon>
        <taxon>Sarcoptiformes</taxon>
        <taxon>Astigmata</taxon>
        <taxon>Psoroptidia</taxon>
        <taxon>Analgoidea</taxon>
        <taxon>Pyroglyphidae</taxon>
        <taxon>Pyroglyphinae</taxon>
        <taxon>Euroglyphus</taxon>
    </lineage>
</organism>
<dbReference type="AlphaFoldDB" id="A0A1Y3BMC7"/>
<dbReference type="PANTHER" id="PTHR46022">
    <property type="entry name" value="PROTEIN PATCHED"/>
    <property type="match status" value="1"/>
</dbReference>
<evidence type="ECO:0000256" key="7">
    <source>
        <dbReference type="SAM" id="MobiDB-lite"/>
    </source>
</evidence>
<feature type="region of interest" description="Disordered" evidence="7">
    <location>
        <begin position="99"/>
        <end position="119"/>
    </location>
</feature>
<reference evidence="9 10" key="1">
    <citation type="submission" date="2017-03" db="EMBL/GenBank/DDBJ databases">
        <title>Genome Survey of Euroglyphus maynei.</title>
        <authorList>
            <person name="Arlian L.G."/>
            <person name="Morgan M.S."/>
            <person name="Rider S.D."/>
        </authorList>
    </citation>
    <scope>NUCLEOTIDE SEQUENCE [LARGE SCALE GENOMIC DNA]</scope>
    <source>
        <strain evidence="9">Arlian Lab</strain>
        <tissue evidence="9">Whole body</tissue>
    </source>
</reference>
<evidence type="ECO:0000256" key="6">
    <source>
        <dbReference type="ARBA" id="ARBA00023180"/>
    </source>
</evidence>
<feature type="compositionally biased region" description="Low complexity" evidence="7">
    <location>
        <begin position="147"/>
        <end position="167"/>
    </location>
</feature>
<feature type="non-terminal residue" evidence="9">
    <location>
        <position position="176"/>
    </location>
</feature>
<feature type="region of interest" description="Disordered" evidence="7">
    <location>
        <begin position="35"/>
        <end position="84"/>
    </location>
</feature>
<dbReference type="GO" id="GO:0097108">
    <property type="term" value="F:hedgehog family protein binding"/>
    <property type="evidence" value="ECO:0007669"/>
    <property type="project" value="TreeGrafter"/>
</dbReference>
<comment type="caution">
    <text evidence="9">The sequence shown here is derived from an EMBL/GenBank/DDBJ whole genome shotgun (WGS) entry which is preliminary data.</text>
</comment>
<evidence type="ECO:0000256" key="1">
    <source>
        <dbReference type="ARBA" id="ARBA00004141"/>
    </source>
</evidence>
<keyword evidence="3 8" id="KW-0812">Transmembrane</keyword>
<protein>
    <submittedName>
        <fullName evidence="9">Uncharacterized protein</fullName>
    </submittedName>
</protein>
<feature type="compositionally biased region" description="Polar residues" evidence="7">
    <location>
        <begin position="56"/>
        <end position="70"/>
    </location>
</feature>
<comment type="subcellular location">
    <subcellularLocation>
        <location evidence="1">Membrane</location>
        <topology evidence="1">Multi-pass membrane protein</topology>
    </subcellularLocation>
</comment>